<dbReference type="GO" id="GO:0006111">
    <property type="term" value="P:regulation of gluconeogenesis"/>
    <property type="evidence" value="ECO:0000318"/>
    <property type="project" value="GO_Central"/>
</dbReference>
<keyword evidence="15" id="KW-1185">Reference proteome</keyword>
<evidence type="ECO:0000256" key="2">
    <source>
        <dbReference type="ARBA" id="ARBA00011881"/>
    </source>
</evidence>
<dbReference type="Gene3D" id="3.40.50.150">
    <property type="entry name" value="Vaccinia Virus protein VP39"/>
    <property type="match status" value="1"/>
</dbReference>
<keyword evidence="5" id="KW-0963">Cytoplasm</keyword>
<dbReference type="InterPro" id="IPR014369">
    <property type="entry name" value="Gly/Sar_N_MeTrfase"/>
</dbReference>
<feature type="binding site" evidence="12">
    <location>
        <position position="8"/>
    </location>
    <ligand>
        <name>S-adenosyl-L-methionine</name>
        <dbReference type="ChEBI" id="CHEBI:59789"/>
    </ligand>
</feature>
<evidence type="ECO:0000256" key="4">
    <source>
        <dbReference type="ARBA" id="ARBA00019972"/>
    </source>
</evidence>
<feature type="binding site" evidence="12">
    <location>
        <position position="100"/>
    </location>
    <ligand>
        <name>S-adenosyl-L-methionine</name>
        <dbReference type="ChEBI" id="CHEBI:59789"/>
    </ligand>
</feature>
<dbReference type="InterPro" id="IPR029063">
    <property type="entry name" value="SAM-dependent_MTases_sf"/>
</dbReference>
<keyword evidence="9 12" id="KW-0949">S-adenosyl-L-methionine</keyword>
<evidence type="ECO:0000313" key="15">
    <source>
        <dbReference type="Proteomes" id="UP000007110"/>
    </source>
</evidence>
<name>A0A7M7PEG4_STRPU</name>
<sequence length="252" mass="28606">MGASRRERSSKYKNWLLGVLQSKKCHRILDLACGKGVDSVFLLEQGMEVVSCDDAEAMLVYARSEKTRLGLKDWVVKRANWLTLSEDLPDQEPFDAVLCLGSSILHLVDLPPQLGLYRKCLTNFRKFLKPGGLLLIDHRNLDSMLDHGIAVNKNIYHKVDTVSDVSMEVIEKDGVRQRVDIIYHLVVKSDETGNTNLEKVLIPIAPVHVHEFTALLKEMFGSNCNYSLYGDLELQEHVDTEDTAYFQHVVHE</sequence>
<reference evidence="14" key="2">
    <citation type="submission" date="2021-01" db="UniProtKB">
        <authorList>
            <consortium name="EnsemblMetazoa"/>
        </authorList>
    </citation>
    <scope>IDENTIFICATION</scope>
</reference>
<dbReference type="PANTHER" id="PTHR16458:SF2">
    <property type="entry name" value="GLYCINE N-METHYLTRANSFERASE"/>
    <property type="match status" value="1"/>
</dbReference>
<evidence type="ECO:0000256" key="10">
    <source>
        <dbReference type="ARBA" id="ARBA00022954"/>
    </source>
</evidence>
<dbReference type="FunFam" id="3.40.50.150:FF:000113">
    <property type="entry name" value="Glycine N-methyltransferase"/>
    <property type="match status" value="1"/>
</dbReference>
<dbReference type="OMA" id="NCHRILD"/>
<reference evidence="15" key="1">
    <citation type="submission" date="2015-02" db="EMBL/GenBank/DDBJ databases">
        <title>Genome sequencing for Strongylocentrotus purpuratus.</title>
        <authorList>
            <person name="Murali S."/>
            <person name="Liu Y."/>
            <person name="Vee V."/>
            <person name="English A."/>
            <person name="Wang M."/>
            <person name="Skinner E."/>
            <person name="Han Y."/>
            <person name="Muzny D.M."/>
            <person name="Worley K.C."/>
            <person name="Gibbs R.A."/>
        </authorList>
    </citation>
    <scope>NUCLEOTIDE SEQUENCE</scope>
</reference>
<dbReference type="GO" id="GO:0017174">
    <property type="term" value="F:glycine N-methyltransferase activity"/>
    <property type="evidence" value="ECO:0000318"/>
    <property type="project" value="GO_Central"/>
</dbReference>
<dbReference type="PROSITE" id="PS51600">
    <property type="entry name" value="SAM_GNMT"/>
    <property type="match status" value="1"/>
</dbReference>
<evidence type="ECO:0000256" key="1">
    <source>
        <dbReference type="ARBA" id="ARBA00004496"/>
    </source>
</evidence>
<keyword evidence="8" id="KW-0808">Transferase</keyword>
<dbReference type="Pfam" id="PF13847">
    <property type="entry name" value="Methyltransf_31"/>
    <property type="match status" value="1"/>
</dbReference>
<evidence type="ECO:0000256" key="9">
    <source>
        <dbReference type="ARBA" id="ARBA00022691"/>
    </source>
</evidence>
<evidence type="ECO:0000256" key="11">
    <source>
        <dbReference type="ARBA" id="ARBA00048261"/>
    </source>
</evidence>
<keyword evidence="10" id="KW-0290">Folate-binding</keyword>
<comment type="subunit">
    <text evidence="2">Homotetramer.</text>
</comment>
<accession>A0A7M7PEG4</accession>
<feature type="binding site" evidence="12">
    <location>
        <begin position="80"/>
        <end position="81"/>
    </location>
    <ligand>
        <name>S-adenosyl-L-methionine</name>
        <dbReference type="ChEBI" id="CHEBI:59789"/>
    </ligand>
</feature>
<comment type="subcellular location">
    <subcellularLocation>
        <location evidence="1">Cytoplasm</location>
    </subcellularLocation>
</comment>
<dbReference type="GO" id="GO:0042802">
    <property type="term" value="F:identical protein binding"/>
    <property type="evidence" value="ECO:0000318"/>
    <property type="project" value="GO_Central"/>
</dbReference>
<dbReference type="Proteomes" id="UP000007110">
    <property type="component" value="Unassembled WGS sequence"/>
</dbReference>
<dbReference type="GeneID" id="579000"/>
<evidence type="ECO:0000256" key="5">
    <source>
        <dbReference type="ARBA" id="ARBA00022490"/>
    </source>
</evidence>
<dbReference type="GO" id="GO:0032259">
    <property type="term" value="P:methylation"/>
    <property type="evidence" value="ECO:0007669"/>
    <property type="project" value="UniProtKB-KW"/>
</dbReference>
<dbReference type="GO" id="GO:0046500">
    <property type="term" value="P:S-adenosylmethionine metabolic process"/>
    <property type="evidence" value="ECO:0000318"/>
    <property type="project" value="GO_Central"/>
</dbReference>
<organism evidence="14 15">
    <name type="scientific">Strongylocentrotus purpuratus</name>
    <name type="common">Purple sea urchin</name>
    <dbReference type="NCBI Taxonomy" id="7668"/>
    <lineage>
        <taxon>Eukaryota</taxon>
        <taxon>Metazoa</taxon>
        <taxon>Echinodermata</taxon>
        <taxon>Eleutherozoa</taxon>
        <taxon>Echinozoa</taxon>
        <taxon>Echinoidea</taxon>
        <taxon>Euechinoidea</taxon>
        <taxon>Echinacea</taxon>
        <taxon>Camarodonta</taxon>
        <taxon>Echinidea</taxon>
        <taxon>Strongylocentrotidae</taxon>
        <taxon>Strongylocentrotus</taxon>
    </lineage>
</organism>
<dbReference type="RefSeq" id="XP_030849926.1">
    <property type="nucleotide sequence ID" value="XM_030994066.1"/>
</dbReference>
<keyword evidence="7" id="KW-0489">Methyltransferase</keyword>
<protein>
    <recommendedName>
        <fullName evidence="4">Glycine N-methyltransferase</fullName>
        <ecNumber evidence="3">2.1.1.20</ecNumber>
    </recommendedName>
</protein>
<feature type="domain" description="Methyltransferase" evidence="13">
    <location>
        <begin position="25"/>
        <end position="163"/>
    </location>
</feature>
<dbReference type="GO" id="GO:0005829">
    <property type="term" value="C:cytosol"/>
    <property type="evidence" value="ECO:0000318"/>
    <property type="project" value="GO_Central"/>
</dbReference>
<evidence type="ECO:0000259" key="13">
    <source>
        <dbReference type="Pfam" id="PF13847"/>
    </source>
</evidence>
<dbReference type="GO" id="GO:1901052">
    <property type="term" value="P:sarcosine metabolic process"/>
    <property type="evidence" value="ECO:0000318"/>
    <property type="project" value="GO_Central"/>
</dbReference>
<evidence type="ECO:0000256" key="6">
    <source>
        <dbReference type="ARBA" id="ARBA00022553"/>
    </source>
</evidence>
<proteinExistence type="predicted"/>
<dbReference type="EC" id="2.1.1.20" evidence="3"/>
<dbReference type="Gene3D" id="3.30.46.10">
    <property type="entry name" value="Glycine N-methyltransferase, chain A, domain 1"/>
    <property type="match status" value="1"/>
</dbReference>
<comment type="catalytic activity">
    <reaction evidence="11">
        <text>glycine + S-adenosyl-L-methionine = sarcosine + S-adenosyl-L-homocysteine + H(+)</text>
        <dbReference type="Rhea" id="RHEA:19937"/>
        <dbReference type="ChEBI" id="CHEBI:15378"/>
        <dbReference type="ChEBI" id="CHEBI:57305"/>
        <dbReference type="ChEBI" id="CHEBI:57433"/>
        <dbReference type="ChEBI" id="CHEBI:57856"/>
        <dbReference type="ChEBI" id="CHEBI:59789"/>
        <dbReference type="EC" id="2.1.1.20"/>
    </reaction>
    <physiologicalReaction direction="left-to-right" evidence="11">
        <dbReference type="Rhea" id="RHEA:19938"/>
    </physiologicalReaction>
</comment>
<evidence type="ECO:0000313" key="14">
    <source>
        <dbReference type="EnsemblMetazoa" id="XP_030849926"/>
    </source>
</evidence>
<dbReference type="PANTHER" id="PTHR16458">
    <property type="entry name" value="GLYCINE N-METHYLTRANSFERASE"/>
    <property type="match status" value="1"/>
</dbReference>
<dbReference type="GO" id="GO:0046498">
    <property type="term" value="P:S-adenosylhomocysteine metabolic process"/>
    <property type="evidence" value="ECO:0000318"/>
    <property type="project" value="GO_Central"/>
</dbReference>
<dbReference type="EnsemblMetazoa" id="XM_030994066">
    <property type="protein sequence ID" value="XP_030849926"/>
    <property type="gene ID" value="LOC579000"/>
</dbReference>
<dbReference type="InParanoid" id="A0A7M7PEG4"/>
<dbReference type="OrthoDB" id="6329284at2759"/>
<dbReference type="GO" id="GO:0006730">
    <property type="term" value="P:one-carbon metabolic process"/>
    <property type="evidence" value="ECO:0000318"/>
    <property type="project" value="GO_Central"/>
</dbReference>
<evidence type="ECO:0000256" key="3">
    <source>
        <dbReference type="ARBA" id="ARBA00011999"/>
    </source>
</evidence>
<dbReference type="GO" id="GO:0051289">
    <property type="term" value="P:protein homotetramerization"/>
    <property type="evidence" value="ECO:0000318"/>
    <property type="project" value="GO_Central"/>
</dbReference>
<dbReference type="InterPro" id="IPR025714">
    <property type="entry name" value="Methyltranfer_dom"/>
</dbReference>
<dbReference type="GO" id="GO:0016594">
    <property type="term" value="F:glycine binding"/>
    <property type="evidence" value="ECO:0000318"/>
    <property type="project" value="GO_Central"/>
</dbReference>
<dbReference type="GO" id="GO:0005542">
    <property type="term" value="F:folic acid binding"/>
    <property type="evidence" value="ECO:0007669"/>
    <property type="project" value="UniProtKB-KW"/>
</dbReference>
<dbReference type="PIRSF" id="PIRSF000385">
    <property type="entry name" value="Gly_N-mtase"/>
    <property type="match status" value="1"/>
</dbReference>
<evidence type="ECO:0000256" key="8">
    <source>
        <dbReference type="ARBA" id="ARBA00022679"/>
    </source>
</evidence>
<dbReference type="CDD" id="cd02440">
    <property type="entry name" value="AdoMet_MTases"/>
    <property type="match status" value="1"/>
</dbReference>
<feature type="binding site" evidence="12">
    <location>
        <position position="32"/>
    </location>
    <ligand>
        <name>S-adenosyl-L-methionine</name>
        <dbReference type="ChEBI" id="CHEBI:59789"/>
    </ligand>
</feature>
<evidence type="ECO:0000256" key="12">
    <source>
        <dbReference type="PIRSR" id="PIRSR000385-2"/>
    </source>
</evidence>
<evidence type="ECO:0000256" key="7">
    <source>
        <dbReference type="ARBA" id="ARBA00022603"/>
    </source>
</evidence>
<dbReference type="AlphaFoldDB" id="A0A7M7PEG4"/>
<feature type="binding site" evidence="12">
    <location>
        <position position="53"/>
    </location>
    <ligand>
        <name>S-adenosyl-L-methionine</name>
        <dbReference type="ChEBI" id="CHEBI:59789"/>
    </ligand>
</feature>
<dbReference type="KEGG" id="spu:579000"/>
<dbReference type="SUPFAM" id="SSF53335">
    <property type="entry name" value="S-adenosyl-L-methionine-dependent methyltransferases"/>
    <property type="match status" value="1"/>
</dbReference>
<dbReference type="GO" id="GO:1904047">
    <property type="term" value="F:S-adenosyl-L-methionine binding"/>
    <property type="evidence" value="ECO:0000318"/>
    <property type="project" value="GO_Central"/>
</dbReference>
<keyword evidence="6" id="KW-0597">Phosphoprotein</keyword>